<dbReference type="Pfam" id="PF06391">
    <property type="entry name" value="MAT1"/>
    <property type="match status" value="1"/>
</dbReference>
<accession>A0ABQ8EXW5</accession>
<organism evidence="12 13">
    <name type="scientific">Batrachochytrium salamandrivorans</name>
    <dbReference type="NCBI Taxonomy" id="1357716"/>
    <lineage>
        <taxon>Eukaryota</taxon>
        <taxon>Fungi</taxon>
        <taxon>Fungi incertae sedis</taxon>
        <taxon>Chytridiomycota</taxon>
        <taxon>Chytridiomycota incertae sedis</taxon>
        <taxon>Chytridiomycetes</taxon>
        <taxon>Rhizophydiales</taxon>
        <taxon>Rhizophydiales incertae sedis</taxon>
        <taxon>Batrachochytrium</taxon>
    </lineage>
</organism>
<dbReference type="Proteomes" id="UP001648503">
    <property type="component" value="Unassembled WGS sequence"/>
</dbReference>
<gene>
    <name evidence="12" type="ORF">BASA50_010827</name>
</gene>
<dbReference type="PROSITE" id="PS00518">
    <property type="entry name" value="ZF_RING_1"/>
    <property type="match status" value="1"/>
</dbReference>
<dbReference type="NCBIfam" id="TIGR00570">
    <property type="entry name" value="cdk7"/>
    <property type="match status" value="1"/>
</dbReference>
<comment type="caution">
    <text evidence="12">The sequence shown here is derived from an EMBL/GenBank/DDBJ whole genome shotgun (WGS) entry which is preliminary data.</text>
</comment>
<protein>
    <recommendedName>
        <fullName evidence="2">RNA polymerase II transcription factor B subunit 3</fullName>
    </recommendedName>
    <alternativeName>
        <fullName evidence="8">RNA polymerase II transcription factor B 38 kDa subunit</fullName>
    </alternativeName>
    <alternativeName>
        <fullName evidence="7">RNA polymerase II transcription factor B p38 subunit</fullName>
    </alternativeName>
</protein>
<dbReference type="InterPro" id="IPR013083">
    <property type="entry name" value="Znf_RING/FYVE/PHD"/>
</dbReference>
<evidence type="ECO:0000256" key="2">
    <source>
        <dbReference type="ARBA" id="ARBA00022257"/>
    </source>
</evidence>
<evidence type="ECO:0000256" key="6">
    <source>
        <dbReference type="ARBA" id="ARBA00023242"/>
    </source>
</evidence>
<dbReference type="InterPro" id="IPR017907">
    <property type="entry name" value="Znf_RING_CS"/>
</dbReference>
<keyword evidence="4 9" id="KW-0863">Zinc-finger</keyword>
<evidence type="ECO:0000256" key="8">
    <source>
        <dbReference type="ARBA" id="ARBA00033277"/>
    </source>
</evidence>
<evidence type="ECO:0000256" key="7">
    <source>
        <dbReference type="ARBA" id="ARBA00029873"/>
    </source>
</evidence>
<feature type="coiled-coil region" evidence="10">
    <location>
        <begin position="150"/>
        <end position="198"/>
    </location>
</feature>
<evidence type="ECO:0000313" key="13">
    <source>
        <dbReference type="Proteomes" id="UP001648503"/>
    </source>
</evidence>
<sequence>MVAIGISDGALDNERCPVCKSDKYLNPTMRLLVSPCFHKMCESCINRLFLSGPSPCPICKVTLRKSNFVFQTFDDLYVEKEIQIRKKVGRYFNKRLEDFGGNLRVYNDYLEEVEEIMFNMINDVDVQQTQDRIERFRLENKDIIATNMSRQRTEEKAASLRLEREKREKQLRKEAYVNQALEEEKAKKHEQIEIINRLASAESASDAMKIVNESKLRLAPQKGLQPVDVHIDMDDDLDEDIGALDMLIDDRSYEPFDGLYCEPIYHAASTNYTDPMAQQFKTEEKAVLLKASGYTARITQQRALSAAYNGIFAGVST</sequence>
<dbReference type="PANTHER" id="PTHR12683">
    <property type="entry name" value="CDK-ACTIVATING KINASE ASSEMBLY FACTOR MAT1"/>
    <property type="match status" value="1"/>
</dbReference>
<evidence type="ECO:0000256" key="5">
    <source>
        <dbReference type="ARBA" id="ARBA00022833"/>
    </source>
</evidence>
<dbReference type="InterPro" id="IPR001841">
    <property type="entry name" value="Znf_RING"/>
</dbReference>
<dbReference type="PROSITE" id="PS50089">
    <property type="entry name" value="ZF_RING_2"/>
    <property type="match status" value="1"/>
</dbReference>
<evidence type="ECO:0000313" key="12">
    <source>
        <dbReference type="EMBL" id="KAH6588276.1"/>
    </source>
</evidence>
<dbReference type="Gene3D" id="3.30.40.10">
    <property type="entry name" value="Zinc/RING finger domain, C3HC4 (zinc finger)"/>
    <property type="match status" value="1"/>
</dbReference>
<dbReference type="InterPro" id="IPR004575">
    <property type="entry name" value="MAT1/Tfb3"/>
</dbReference>
<keyword evidence="5" id="KW-0862">Zinc</keyword>
<name>A0ABQ8EXW5_9FUNG</name>
<comment type="subcellular location">
    <subcellularLocation>
        <location evidence="1">Nucleus</location>
    </subcellularLocation>
</comment>
<keyword evidence="3" id="KW-0479">Metal-binding</keyword>
<dbReference type="InterPro" id="IPR015877">
    <property type="entry name" value="MAT1_centre"/>
</dbReference>
<dbReference type="EMBL" id="JAFCIX010000527">
    <property type="protein sequence ID" value="KAH6588276.1"/>
    <property type="molecule type" value="Genomic_DNA"/>
</dbReference>
<evidence type="ECO:0000256" key="1">
    <source>
        <dbReference type="ARBA" id="ARBA00004123"/>
    </source>
</evidence>
<feature type="domain" description="RING-type" evidence="11">
    <location>
        <begin position="16"/>
        <end position="60"/>
    </location>
</feature>
<proteinExistence type="predicted"/>
<dbReference type="PANTHER" id="PTHR12683:SF13">
    <property type="entry name" value="CDK-ACTIVATING KINASE ASSEMBLY FACTOR MAT1"/>
    <property type="match status" value="1"/>
</dbReference>
<evidence type="ECO:0000256" key="9">
    <source>
        <dbReference type="PROSITE-ProRule" id="PRU00175"/>
    </source>
</evidence>
<dbReference type="Pfam" id="PF17121">
    <property type="entry name" value="zf-C3HC4_5"/>
    <property type="match status" value="1"/>
</dbReference>
<evidence type="ECO:0000256" key="4">
    <source>
        <dbReference type="ARBA" id="ARBA00022771"/>
    </source>
</evidence>
<evidence type="ECO:0000256" key="3">
    <source>
        <dbReference type="ARBA" id="ARBA00022723"/>
    </source>
</evidence>
<keyword evidence="13" id="KW-1185">Reference proteome</keyword>
<keyword evidence="6" id="KW-0539">Nucleus</keyword>
<dbReference type="SUPFAM" id="SSF57850">
    <property type="entry name" value="RING/U-box"/>
    <property type="match status" value="1"/>
</dbReference>
<reference evidence="12 13" key="1">
    <citation type="submission" date="2021-02" db="EMBL/GenBank/DDBJ databases">
        <title>Variation within the Batrachochytrium salamandrivorans European outbreak.</title>
        <authorList>
            <person name="Kelly M."/>
            <person name="Pasmans F."/>
            <person name="Shea T.P."/>
            <person name="Munoz J.F."/>
            <person name="Carranza S."/>
            <person name="Cuomo C.A."/>
            <person name="Martel A."/>
        </authorList>
    </citation>
    <scope>NUCLEOTIDE SEQUENCE [LARGE SCALE GENOMIC DNA]</scope>
    <source>
        <strain evidence="12 13">AMFP18/2</strain>
    </source>
</reference>
<dbReference type="SMART" id="SM00184">
    <property type="entry name" value="RING"/>
    <property type="match status" value="1"/>
</dbReference>
<evidence type="ECO:0000256" key="10">
    <source>
        <dbReference type="SAM" id="Coils"/>
    </source>
</evidence>
<keyword evidence="10" id="KW-0175">Coiled coil</keyword>
<evidence type="ECO:0000259" key="11">
    <source>
        <dbReference type="PROSITE" id="PS50089"/>
    </source>
</evidence>